<feature type="compositionally biased region" description="Acidic residues" evidence="3">
    <location>
        <begin position="1134"/>
        <end position="1143"/>
    </location>
</feature>
<sequence length="1324" mass="149137">MAGVKKLLLEGIKNVTPEKWQACISHTIKEEDKMCTLDDFIDRVTESLIIKVSDADDEDTDDDDDNTRHWIGQTLQLGRNNFQSEVNRRIQLGWAAFGKLRQVFSSPIPQSLETKVFDQCVLPVMTYGAKTWTLTVGLVHKLKEELETLRVKLEKVENERTLYKNNNERLETKTLESAKAGLKINVGKTKYLRTGDHVDNAILVGTEEVEMVSRFTYLGSVVAGDGGTDLDVSSRIDKAKGAFACLRSVWQSKHLSRRVKLKIFNTNVKSVLLYGCETWKTTKTLTQKLQVFINRCLRQILKIFWPNTISNVDLWKRCHEDPVGLQIKRRKWSWIGHTLRRDQNHIPRQALDWNPQGKRKRGRPKQTWRRSIDAEMQDAEMTWSESSACADDGPATDIGQCGRGPLARRVYLHATSRPARDTSLHLGHGAACRRGPPLTPRPPHHLATMPHVEAATATQPLKLHIPEHNGTAHTNGAFSPTSNGTFSPDSNGTLSPSISIGPFSPNSSGAFSPNSNGPLSPPLIQESTARRPPKAPQARPILPVKKAKTLPINLDEKVPSQAHLNGKRLFVPKASLKEVKVMPQTAPVQRSTVTARSPSPGYRRSMSTASVETGSIAALARRHGPGSLVSRSPSPASHYSSVRSASHYSTCSSNGTYVPLSRSSSVSSSIYNRSPTPRRMFPQTNDSYDNMDLQELSSREQAPVVFDANLQFILGVNKQPVRQRFKPIAAHLDEGTASNYLSTKIDKFLKKTDHIMDEWRRLGHKDDPDLDQYCDGQKRKIGRSKSATNIMIKGFTMFSRSGSRAGSVCRAGSSLRGISEDRTTVSEMDELSEVGGELAEERAAASHATERADAEAAERLRVERDNRDLVSNNQRLQQASERLELELLHWRSSEGTAEPSDSEGSEGEPSGDKYRRRCERATRELQLLRAQLRRQHEDDLEQLVAVKKQLEKKGSGSVGDKYRRRCERATRELQLLRAQLRRQHEDDLEQLVAVKKQLEKKRVDVFRFEMERDNFDTELLIEEVEKRIAIWDMESADYANRLIKRRNWEEIVEIFCEAGDSDEKKKTLGMLLQKKWKGLRDGFVREMKRIKTTPSGSKASKNKYIYFERLMFLERSTRNKTTDSNIVSSPAAPEEQDISGDGEDVMRPPVSQPKKKKKMNAADEEFLAIISKNLAPRNQPQTSESDDDKLFCLSLHKELIKVPEEMRLQAKIDLMNVLQKAQRAPCHSPSHYIPSPAPSPQYNHQAGMTHRGQRGFFNDTGYNETDPSASSFSRYCTGQRNSQSNPSPASNYNNPSPASNYNNPSPASTQDSQESELMELYRDC</sequence>
<evidence type="ECO:0000256" key="3">
    <source>
        <dbReference type="SAM" id="MobiDB-lite"/>
    </source>
</evidence>
<feature type="region of interest" description="Disordered" evidence="3">
    <location>
        <begin position="1121"/>
        <end position="1159"/>
    </location>
</feature>
<dbReference type="Proteomes" id="UP000653454">
    <property type="component" value="Unassembled WGS sequence"/>
</dbReference>
<dbReference type="Pfam" id="PF20049">
    <property type="entry name" value="DUF6451"/>
    <property type="match status" value="1"/>
</dbReference>
<dbReference type="PANTHER" id="PTHR47027:SF25">
    <property type="entry name" value="REVERSE TRANSCRIPTASE DOMAIN-CONTAINING PROTEIN"/>
    <property type="match status" value="1"/>
</dbReference>
<accession>A0A8S4FGJ0</accession>
<feature type="compositionally biased region" description="Low complexity" evidence="3">
    <location>
        <begin position="1281"/>
        <end position="1308"/>
    </location>
</feature>
<feature type="compositionally biased region" description="Polar residues" evidence="3">
    <location>
        <begin position="1260"/>
        <end position="1280"/>
    </location>
</feature>
<keyword evidence="1" id="KW-0539">Nucleus</keyword>
<dbReference type="GO" id="GO:0003677">
    <property type="term" value="F:DNA binding"/>
    <property type="evidence" value="ECO:0007669"/>
    <property type="project" value="InterPro"/>
</dbReference>
<evidence type="ECO:0000256" key="2">
    <source>
        <dbReference type="SAM" id="Coils"/>
    </source>
</evidence>
<feature type="domain" description="BESS" evidence="5">
    <location>
        <begin position="1185"/>
        <end position="1224"/>
    </location>
</feature>
<keyword evidence="2" id="KW-0175">Coiled coil</keyword>
<dbReference type="GO" id="GO:0005634">
    <property type="term" value="C:nucleus"/>
    <property type="evidence" value="ECO:0007669"/>
    <property type="project" value="UniProtKB-SubCell"/>
</dbReference>
<dbReference type="InterPro" id="IPR045609">
    <property type="entry name" value="DUF6451"/>
</dbReference>
<comment type="subcellular location">
    <subcellularLocation>
        <location evidence="1">Nucleus</location>
    </subcellularLocation>
</comment>
<feature type="region of interest" description="Disordered" evidence="3">
    <location>
        <begin position="468"/>
        <end position="538"/>
    </location>
</feature>
<feature type="region of interest" description="Disordered" evidence="3">
    <location>
        <begin position="587"/>
        <end position="610"/>
    </location>
</feature>
<evidence type="ECO:0000259" key="4">
    <source>
        <dbReference type="PROSITE" id="PS51029"/>
    </source>
</evidence>
<feature type="region of interest" description="Disordered" evidence="3">
    <location>
        <begin position="1226"/>
        <end position="1324"/>
    </location>
</feature>
<gene>
    <name evidence="6" type="ORF">PLXY2_LOCUS8553</name>
</gene>
<reference evidence="6" key="1">
    <citation type="submission" date="2020-11" db="EMBL/GenBank/DDBJ databases">
        <authorList>
            <person name="Whiteford S."/>
        </authorList>
    </citation>
    <scope>NUCLEOTIDE SEQUENCE</scope>
</reference>
<feature type="compositionally biased region" description="Polar residues" evidence="3">
    <location>
        <begin position="587"/>
        <end position="597"/>
    </location>
</feature>
<feature type="domain" description="MADF" evidence="4">
    <location>
        <begin position="1019"/>
        <end position="1118"/>
    </location>
</feature>
<evidence type="ECO:0000313" key="7">
    <source>
        <dbReference type="Proteomes" id="UP000653454"/>
    </source>
</evidence>
<dbReference type="InterPro" id="IPR004210">
    <property type="entry name" value="BESS_motif"/>
</dbReference>
<evidence type="ECO:0000256" key="1">
    <source>
        <dbReference type="PROSITE-ProRule" id="PRU00371"/>
    </source>
</evidence>
<comment type="caution">
    <text evidence="6">The sequence shown here is derived from an EMBL/GenBank/DDBJ whole genome shotgun (WGS) entry which is preliminary data.</text>
</comment>
<feature type="region of interest" description="Disordered" evidence="3">
    <location>
        <begin position="891"/>
        <end position="917"/>
    </location>
</feature>
<name>A0A8S4FGJ0_PLUXY</name>
<feature type="compositionally biased region" description="Polar residues" evidence="3">
    <location>
        <begin position="471"/>
        <end position="511"/>
    </location>
</feature>
<feature type="coiled-coil region" evidence="2">
    <location>
        <begin position="139"/>
        <end position="173"/>
    </location>
</feature>
<dbReference type="SMART" id="SM00595">
    <property type="entry name" value="MADF"/>
    <property type="match status" value="1"/>
</dbReference>
<evidence type="ECO:0000313" key="6">
    <source>
        <dbReference type="EMBL" id="CAG9126033.1"/>
    </source>
</evidence>
<proteinExistence type="predicted"/>
<dbReference type="PROSITE" id="PS51031">
    <property type="entry name" value="BESS"/>
    <property type="match status" value="1"/>
</dbReference>
<dbReference type="PANTHER" id="PTHR47027">
    <property type="entry name" value="REVERSE TRANSCRIPTASE DOMAIN-CONTAINING PROTEIN"/>
    <property type="match status" value="1"/>
</dbReference>
<protein>
    <submittedName>
        <fullName evidence="6">(diamondback moth) hypothetical protein</fullName>
    </submittedName>
</protein>
<keyword evidence="7" id="KW-1185">Reference proteome</keyword>
<feature type="region of interest" description="Disordered" evidence="3">
    <location>
        <begin position="659"/>
        <end position="687"/>
    </location>
</feature>
<feature type="coiled-coil region" evidence="2">
    <location>
        <begin position="859"/>
        <end position="886"/>
    </location>
</feature>
<dbReference type="EMBL" id="CAJHNJ030000032">
    <property type="protein sequence ID" value="CAG9126033.1"/>
    <property type="molecule type" value="Genomic_DNA"/>
</dbReference>
<evidence type="ECO:0000259" key="5">
    <source>
        <dbReference type="PROSITE" id="PS51031"/>
    </source>
</evidence>
<dbReference type="PROSITE" id="PS51029">
    <property type="entry name" value="MADF"/>
    <property type="match status" value="1"/>
</dbReference>
<dbReference type="InterPro" id="IPR006578">
    <property type="entry name" value="MADF-dom"/>
</dbReference>
<organism evidence="6 7">
    <name type="scientific">Plutella xylostella</name>
    <name type="common">Diamondback moth</name>
    <name type="synonym">Plutella maculipennis</name>
    <dbReference type="NCBI Taxonomy" id="51655"/>
    <lineage>
        <taxon>Eukaryota</taxon>
        <taxon>Metazoa</taxon>
        <taxon>Ecdysozoa</taxon>
        <taxon>Arthropoda</taxon>
        <taxon>Hexapoda</taxon>
        <taxon>Insecta</taxon>
        <taxon>Pterygota</taxon>
        <taxon>Neoptera</taxon>
        <taxon>Endopterygota</taxon>
        <taxon>Lepidoptera</taxon>
        <taxon>Glossata</taxon>
        <taxon>Ditrysia</taxon>
        <taxon>Yponomeutoidea</taxon>
        <taxon>Plutellidae</taxon>
        <taxon>Plutella</taxon>
    </lineage>
</organism>
<dbReference type="Pfam" id="PF10545">
    <property type="entry name" value="MADF_DNA_bdg"/>
    <property type="match status" value="1"/>
</dbReference>